<feature type="domain" description="Nucleoporin Nup120/160 beta-propeller" evidence="4">
    <location>
        <begin position="62"/>
        <end position="538"/>
    </location>
</feature>
<name>A0AAD4N0Z7_9BILA</name>
<dbReference type="InterPro" id="IPR059141">
    <property type="entry name" value="Beta-prop_Nup120_160"/>
</dbReference>
<dbReference type="PANTHER" id="PTHR21286">
    <property type="entry name" value="NUCLEAR PORE COMPLEX PROTEIN NUP160"/>
    <property type="match status" value="1"/>
</dbReference>
<dbReference type="InterPro" id="IPR021717">
    <property type="entry name" value="Nucleoporin_Nup160"/>
</dbReference>
<keyword evidence="8" id="KW-1185">Reference proteome</keyword>
<dbReference type="InterPro" id="IPR056535">
    <property type="entry name" value="TPR_NUP160_M"/>
</dbReference>
<evidence type="ECO:0000313" key="7">
    <source>
        <dbReference type="EMBL" id="KAI1712771.1"/>
    </source>
</evidence>
<dbReference type="GO" id="GO:0005643">
    <property type="term" value="C:nuclear pore"/>
    <property type="evidence" value="ECO:0007669"/>
    <property type="project" value="TreeGrafter"/>
</dbReference>
<evidence type="ECO:0000259" key="6">
    <source>
        <dbReference type="Pfam" id="PF23354"/>
    </source>
</evidence>
<evidence type="ECO:0000256" key="2">
    <source>
        <dbReference type="ARBA" id="ARBA00022448"/>
    </source>
</evidence>
<accession>A0AAD4N0Z7</accession>
<dbReference type="Pfam" id="PF23347">
    <property type="entry name" value="TPR_Nup160_C"/>
    <property type="match status" value="1"/>
</dbReference>
<dbReference type="Proteomes" id="UP001201812">
    <property type="component" value="Unassembled WGS sequence"/>
</dbReference>
<sequence>MDSMNIFCGAELAFDSTYFPTKRSRTVRINTDAPVQTLVSTEVPQLAGSFAFPEGEGGLENRFILWRSDGTNLYLDEFSTERDLQESALTINFSQSLIVPGTKLFYFKHMLILVVPTQSGLHTFNINLAGDGERIMINRSVLAKFPSDADLLFFHAFHHLKTSGICTKADIGMSSGGLIIAAMCLADKQLIRIALHVAQNAQDMCGDESLLQGNNMFNRIFKGQSAWSDTWDMTVANTCAGNLVIYSIHQDGTLRAWDVNSSSSMFCDAIWKFFGEESQSSIMDIAMRTISLKKENSTLLILRAQIGEYNRFIALDCSKNKPTLRFSQQIESKFIVDFMCAPDVNTGNYCLWAIISESFNESQVDAFFQPYVLKKCAFSLDQTVDPIWEEVQAATAQNSVHSTLFNFSEIDAVKNRLFDGNNYSFGVVLRAVQVTCKSTTPSVEYNDWYALTNFVEDFIGSGHFKEMYLSREDGSVLLKFNALKSEKLKAATDKFWNDLLRCCNQLQEADLQPLSFLYSGSLGLIGVVQVCRFTVYIPPDDFMRSICQPSNKVVKSFFELVEPFLRAENALNSMEASKTLETVSANTEEELCRIIRAFAEHRPVDVANHLADTRSEYLSSTFTTGLLGMALRNRVIGRLRLADIMNKLISIVPQILSISTEARTSAGTRLDLVINAYHSAITQIISYYTIMWIALSVRIISQSRADQAVKRRERKQYTVAQAFFWLASPSMIKKLPDGTEIMPRMDTEDDEEEYDDEDADQTNYALPPSRWHNNSIVIFPKTQASQNDEKPFQQFVREVLAGSIISLWPESISLILPRFLAKAKFFDALKNYCELKDPFISELAHALKFLHAISFSGLNDPEAAWEAFEEIAHGVATGDDALNNLLITLQPQSDSSGKHSLVEYYHKIMLLFKSHGHTKYVIAAGEKAVQHSKENDPLLVEIFTTLFTHHLDEESYREAIRTLLMNPSRERQSVCLRELLNHLLEQGQTKTLTYLSYEHLTDTVVDILETRCRADAMTNPHTDTYDVVFAFHVSRFDFDKAARVLYEQTQRLKQEIQTRELLEKRCRVLSTVYQTLGIAESGRDTINFDIDLVGRKHMDEDGYNMDYEMYNSDDLQIADIDEPTTSQRSGLRSAVKTKSVTLTRKDIAQELVKAEARLGLLDVQELTVPPLESEDILRESLRHKRYDMAWVIVQEFGLQPYDLLEAVTKDAILLDYQHYATDKDQEWAMFNYQFMKNTKGKNTTHWKVVTSYVDLALQYWPHDVRILRTIAYVFLRHCMKIPTWLERKYKNANFGDFMRTLMDFGELEDAFRLLLPEIDLATTKITAGTMDFTLPFTHIDGLLELASKVTDRALPIEETHGKLRKLGDLYASIQKTASFN</sequence>
<dbReference type="PANTHER" id="PTHR21286:SF0">
    <property type="entry name" value="NUCLEAR PORE COMPLEX PROTEIN NUP160"/>
    <property type="match status" value="1"/>
</dbReference>
<keyword evidence="2" id="KW-0813">Transport</keyword>
<gene>
    <name evidence="7" type="ORF">DdX_09397</name>
</gene>
<evidence type="ECO:0000259" key="5">
    <source>
        <dbReference type="Pfam" id="PF23347"/>
    </source>
</evidence>
<evidence type="ECO:0000313" key="8">
    <source>
        <dbReference type="Proteomes" id="UP001201812"/>
    </source>
</evidence>
<dbReference type="InterPro" id="IPR056536">
    <property type="entry name" value="TPR_NUP160_C"/>
</dbReference>
<reference evidence="7" key="1">
    <citation type="submission" date="2022-01" db="EMBL/GenBank/DDBJ databases">
        <title>Genome Sequence Resource for Two Populations of Ditylenchus destructor, the Migratory Endoparasitic Phytonematode.</title>
        <authorList>
            <person name="Zhang H."/>
            <person name="Lin R."/>
            <person name="Xie B."/>
        </authorList>
    </citation>
    <scope>NUCLEOTIDE SEQUENCE</scope>
    <source>
        <strain evidence="7">BazhouSP</strain>
    </source>
</reference>
<dbReference type="Pfam" id="PF23354">
    <property type="entry name" value="TPR_NUP160_120_M"/>
    <property type="match status" value="1"/>
</dbReference>
<dbReference type="GO" id="GO:0017056">
    <property type="term" value="F:structural constituent of nuclear pore"/>
    <property type="evidence" value="ECO:0007669"/>
    <property type="project" value="TreeGrafter"/>
</dbReference>
<keyword evidence="3" id="KW-0539">Nucleus</keyword>
<evidence type="ECO:0000256" key="1">
    <source>
        <dbReference type="ARBA" id="ARBA00004123"/>
    </source>
</evidence>
<comment type="caution">
    <text evidence="7">The sequence shown here is derived from an EMBL/GenBank/DDBJ whole genome shotgun (WGS) entry which is preliminary data.</text>
</comment>
<feature type="domain" description="NUP160 C-terminal TPR" evidence="5">
    <location>
        <begin position="1146"/>
        <end position="1321"/>
    </location>
</feature>
<proteinExistence type="predicted"/>
<protein>
    <submittedName>
        <fullName evidence="7">Uncharacterized protein</fullName>
    </submittedName>
</protein>
<evidence type="ECO:0000256" key="3">
    <source>
        <dbReference type="ARBA" id="ARBA00023242"/>
    </source>
</evidence>
<organism evidence="7 8">
    <name type="scientific">Ditylenchus destructor</name>
    <dbReference type="NCBI Taxonomy" id="166010"/>
    <lineage>
        <taxon>Eukaryota</taxon>
        <taxon>Metazoa</taxon>
        <taxon>Ecdysozoa</taxon>
        <taxon>Nematoda</taxon>
        <taxon>Chromadorea</taxon>
        <taxon>Rhabditida</taxon>
        <taxon>Tylenchina</taxon>
        <taxon>Tylenchomorpha</taxon>
        <taxon>Sphaerularioidea</taxon>
        <taxon>Anguinidae</taxon>
        <taxon>Anguininae</taxon>
        <taxon>Ditylenchus</taxon>
    </lineage>
</organism>
<evidence type="ECO:0000259" key="4">
    <source>
        <dbReference type="Pfam" id="PF11715"/>
    </source>
</evidence>
<dbReference type="Pfam" id="PF11715">
    <property type="entry name" value="Beta-prop_Nup120_160"/>
    <property type="match status" value="1"/>
</dbReference>
<dbReference type="EMBL" id="JAKKPZ010000017">
    <property type="protein sequence ID" value="KAI1712771.1"/>
    <property type="molecule type" value="Genomic_DNA"/>
</dbReference>
<feature type="domain" description="NUP160 middle TPR" evidence="6">
    <location>
        <begin position="808"/>
        <end position="1069"/>
    </location>
</feature>
<comment type="subcellular location">
    <subcellularLocation>
        <location evidence="1">Nucleus</location>
    </subcellularLocation>
</comment>